<dbReference type="PROSITE" id="PS50240">
    <property type="entry name" value="TRYPSIN_DOM"/>
    <property type="match status" value="2"/>
</dbReference>
<proteinExistence type="predicted"/>
<dbReference type="CDD" id="cd00190">
    <property type="entry name" value="Tryp_SPc"/>
    <property type="match status" value="1"/>
</dbReference>
<dbReference type="Proteomes" id="UP001642540">
    <property type="component" value="Unassembled WGS sequence"/>
</dbReference>
<accession>A0ABP1QC51</accession>
<dbReference type="PANTHER" id="PTHR24260">
    <property type="match status" value="1"/>
</dbReference>
<evidence type="ECO:0000313" key="3">
    <source>
        <dbReference type="Proteomes" id="UP001642540"/>
    </source>
</evidence>
<dbReference type="SUPFAM" id="SSF50494">
    <property type="entry name" value="Trypsin-like serine proteases"/>
    <property type="match status" value="2"/>
</dbReference>
<evidence type="ECO:0000259" key="1">
    <source>
        <dbReference type="PROSITE" id="PS50240"/>
    </source>
</evidence>
<dbReference type="InterPro" id="IPR009003">
    <property type="entry name" value="Peptidase_S1_PA"/>
</dbReference>
<dbReference type="PANTHER" id="PTHR24260:SF132">
    <property type="entry name" value="PEPTIDASE S1 DOMAIN-CONTAINING PROTEIN"/>
    <property type="match status" value="1"/>
</dbReference>
<name>A0ABP1QC51_9HEXA</name>
<comment type="caution">
    <text evidence="2">The sequence shown here is derived from an EMBL/GenBank/DDBJ whole genome shotgun (WGS) entry which is preliminary data.</text>
</comment>
<dbReference type="Pfam" id="PF00089">
    <property type="entry name" value="Trypsin"/>
    <property type="match status" value="2"/>
</dbReference>
<dbReference type="InterPro" id="IPR001314">
    <property type="entry name" value="Peptidase_S1A"/>
</dbReference>
<dbReference type="InterPro" id="IPR001254">
    <property type="entry name" value="Trypsin_dom"/>
</dbReference>
<feature type="domain" description="Peptidase S1" evidence="1">
    <location>
        <begin position="349"/>
        <end position="600"/>
    </location>
</feature>
<dbReference type="Gene3D" id="2.40.10.10">
    <property type="entry name" value="Trypsin-like serine proteases"/>
    <property type="match status" value="2"/>
</dbReference>
<feature type="domain" description="Peptidase S1" evidence="1">
    <location>
        <begin position="78"/>
        <end position="338"/>
    </location>
</feature>
<dbReference type="PRINTS" id="PR00722">
    <property type="entry name" value="CHYMOTRYPSIN"/>
</dbReference>
<dbReference type="PROSITE" id="PS00134">
    <property type="entry name" value="TRYPSIN_HIS"/>
    <property type="match status" value="1"/>
</dbReference>
<gene>
    <name evidence="2" type="ORF">ODALV1_LOCUS9746</name>
</gene>
<dbReference type="InterPro" id="IPR051333">
    <property type="entry name" value="CLIP_Serine_Protease"/>
</dbReference>
<dbReference type="InterPro" id="IPR018114">
    <property type="entry name" value="TRYPSIN_HIS"/>
</dbReference>
<reference evidence="2 3" key="1">
    <citation type="submission" date="2024-08" db="EMBL/GenBank/DDBJ databases">
        <authorList>
            <person name="Cucini C."/>
            <person name="Frati F."/>
        </authorList>
    </citation>
    <scope>NUCLEOTIDE SEQUENCE [LARGE SCALE GENOMIC DNA]</scope>
</reference>
<evidence type="ECO:0000313" key="2">
    <source>
        <dbReference type="EMBL" id="CAL8097801.1"/>
    </source>
</evidence>
<dbReference type="InterPro" id="IPR043504">
    <property type="entry name" value="Peptidase_S1_PA_chymotrypsin"/>
</dbReference>
<protein>
    <recommendedName>
        <fullName evidence="1">Peptidase S1 domain-containing protein</fullName>
    </recommendedName>
</protein>
<sequence length="624" mass="68950">MDAHRFATRCRTTTCESGLLVNLDLCSNPETLSWRQYNGTRFVYEEISRDVCTTNDDEMGVTALCCRENSSEGIHTTAYGAEYSEFPFMALLNVGGQCGGVVYNKRYILTAAHCVVDRKSGEIKDSTDFKVKLGRNVGSIVSPENDYGVEAVLVYPNYSRLKNGPSFPLGISYNDIALLKLSRDIEFGPRIKTLQIAPEGFDEMRYADQAVIVGWGATDANDVSENMQKANVILRKDVSCFLSNPGKLTPWRWYEEFYQGLLCVGGVMDGKFSPVAGQGDSGGPAICRGADGSGILCGITSFGADDEECTNNIDEVSCRPSVYTEIDYFHDWIEKTAGKQDTKNFHKKQLYGEVVQSSNYEHQVHITSKEGKSCGGTLISPNTAVTAAQCVANADENGVVKMYSDVQVTLRLQGLKVKTMGVSSISILDGFQRVGNPVDIEAQGFRVLKTDNLYRNDLAVIRLNGIVSLHSCKFAQLPRKGEYAETPAIELSFPRDGKYGVDLRAREFNISTQAECQRRIDRLAKIGIHMEFDDKVLCGVERYSGGSTCDRELGGGLICKGKNGKDTLCGVQIYRMCEWAGPNGFVDVAQHTDWIVNAAKQSDLYKKYFVDTLLYSYCSNRDRG</sequence>
<organism evidence="2 3">
    <name type="scientific">Orchesella dallaii</name>
    <dbReference type="NCBI Taxonomy" id="48710"/>
    <lineage>
        <taxon>Eukaryota</taxon>
        <taxon>Metazoa</taxon>
        <taxon>Ecdysozoa</taxon>
        <taxon>Arthropoda</taxon>
        <taxon>Hexapoda</taxon>
        <taxon>Collembola</taxon>
        <taxon>Entomobryomorpha</taxon>
        <taxon>Entomobryoidea</taxon>
        <taxon>Orchesellidae</taxon>
        <taxon>Orchesellinae</taxon>
        <taxon>Orchesella</taxon>
    </lineage>
</organism>
<keyword evidence="3" id="KW-1185">Reference proteome</keyword>
<dbReference type="EMBL" id="CAXLJM020000030">
    <property type="protein sequence ID" value="CAL8097801.1"/>
    <property type="molecule type" value="Genomic_DNA"/>
</dbReference>
<dbReference type="SMART" id="SM00020">
    <property type="entry name" value="Tryp_SPc"/>
    <property type="match status" value="2"/>
</dbReference>